<evidence type="ECO:0008006" key="3">
    <source>
        <dbReference type="Google" id="ProtNLM"/>
    </source>
</evidence>
<name>A0ABW5Y7R7_9SPHI</name>
<reference evidence="2" key="1">
    <citation type="journal article" date="2019" name="Int. J. Syst. Evol. Microbiol.">
        <title>The Global Catalogue of Microorganisms (GCM) 10K type strain sequencing project: providing services to taxonomists for standard genome sequencing and annotation.</title>
        <authorList>
            <consortium name="The Broad Institute Genomics Platform"/>
            <consortium name="The Broad Institute Genome Sequencing Center for Infectious Disease"/>
            <person name="Wu L."/>
            <person name="Ma J."/>
        </authorList>
    </citation>
    <scope>NUCLEOTIDE SEQUENCE [LARGE SCALE GENOMIC DNA]</scope>
    <source>
        <strain evidence="2">KCTC 22437</strain>
    </source>
</reference>
<keyword evidence="2" id="KW-1185">Reference proteome</keyword>
<dbReference type="RefSeq" id="WP_377181909.1">
    <property type="nucleotide sequence ID" value="NZ_JBHUPD010000001.1"/>
</dbReference>
<dbReference type="Proteomes" id="UP001597557">
    <property type="component" value="Unassembled WGS sequence"/>
</dbReference>
<comment type="caution">
    <text evidence="1">The sequence shown here is derived from an EMBL/GenBank/DDBJ whole genome shotgun (WGS) entry which is preliminary data.</text>
</comment>
<dbReference type="EMBL" id="JBHUPD010000001">
    <property type="protein sequence ID" value="MFD2871330.1"/>
    <property type="molecule type" value="Genomic_DNA"/>
</dbReference>
<evidence type="ECO:0000313" key="1">
    <source>
        <dbReference type="EMBL" id="MFD2871330.1"/>
    </source>
</evidence>
<evidence type="ECO:0000313" key="2">
    <source>
        <dbReference type="Proteomes" id="UP001597557"/>
    </source>
</evidence>
<sequence length="171" mass="18295">MKRVFTLIACFFVLFASCKKDKNQAPAYYVTADVDGTSFNFTSNNLARLMKGKNGGSLATNSELSLYGATRIDQDADAISIVISEPATTIGTGTYTGGVDDSRFVSIQYLIGPFSASAPNEYVSDLSDGGMAVKITSIDNNTVQGTFRGTLYHNGSEKSITNGKFNLPINQ</sequence>
<dbReference type="PROSITE" id="PS51257">
    <property type="entry name" value="PROKAR_LIPOPROTEIN"/>
    <property type="match status" value="1"/>
</dbReference>
<organism evidence="1 2">
    <name type="scientific">Mucilaginibacter ximonensis</name>
    <dbReference type="NCBI Taxonomy" id="538021"/>
    <lineage>
        <taxon>Bacteria</taxon>
        <taxon>Pseudomonadati</taxon>
        <taxon>Bacteroidota</taxon>
        <taxon>Sphingobacteriia</taxon>
        <taxon>Sphingobacteriales</taxon>
        <taxon>Sphingobacteriaceae</taxon>
        <taxon>Mucilaginibacter</taxon>
    </lineage>
</organism>
<accession>A0ABW5Y7R7</accession>
<proteinExistence type="predicted"/>
<protein>
    <recommendedName>
        <fullName evidence="3">CHRD domain-containing protein</fullName>
    </recommendedName>
</protein>
<gene>
    <name evidence="1" type="ORF">ACFS5N_02545</name>
</gene>